<dbReference type="GO" id="GO:0020037">
    <property type="term" value="F:heme binding"/>
    <property type="evidence" value="ECO:0007669"/>
    <property type="project" value="InterPro"/>
</dbReference>
<keyword evidence="11" id="KW-1185">Reference proteome</keyword>
<keyword evidence="5 6" id="KW-0408">Iron</keyword>
<feature type="signal peptide" evidence="8">
    <location>
        <begin position="1"/>
        <end position="23"/>
    </location>
</feature>
<organism evidence="9 11">
    <name type="scientific">Aspergillus hiratsukae</name>
    <dbReference type="NCBI Taxonomy" id="1194566"/>
    <lineage>
        <taxon>Eukaryota</taxon>
        <taxon>Fungi</taxon>
        <taxon>Dikarya</taxon>
        <taxon>Ascomycota</taxon>
        <taxon>Pezizomycotina</taxon>
        <taxon>Eurotiomycetes</taxon>
        <taxon>Eurotiomycetidae</taxon>
        <taxon>Eurotiales</taxon>
        <taxon>Aspergillaceae</taxon>
        <taxon>Aspergillus</taxon>
        <taxon>Aspergillus subgen. Fumigati</taxon>
    </lineage>
</organism>
<evidence type="ECO:0000256" key="3">
    <source>
        <dbReference type="ARBA" id="ARBA00022723"/>
    </source>
</evidence>
<dbReference type="InterPro" id="IPR001128">
    <property type="entry name" value="Cyt_P450"/>
</dbReference>
<dbReference type="OrthoDB" id="1470350at2759"/>
<evidence type="ECO:0000256" key="4">
    <source>
        <dbReference type="ARBA" id="ARBA00023002"/>
    </source>
</evidence>
<dbReference type="GO" id="GO:0016705">
    <property type="term" value="F:oxidoreductase activity, acting on paired donors, with incorporation or reduction of molecular oxygen"/>
    <property type="evidence" value="ECO:0007669"/>
    <property type="project" value="InterPro"/>
</dbReference>
<dbReference type="GO" id="GO:0005506">
    <property type="term" value="F:iron ion binding"/>
    <property type="evidence" value="ECO:0007669"/>
    <property type="project" value="InterPro"/>
</dbReference>
<dbReference type="PRINTS" id="PR00385">
    <property type="entry name" value="P450"/>
</dbReference>
<evidence type="ECO:0000256" key="5">
    <source>
        <dbReference type="ARBA" id="ARBA00023004"/>
    </source>
</evidence>
<comment type="caution">
    <text evidence="9">The sequence shown here is derived from an EMBL/GenBank/DDBJ whole genome shotgun (WGS) entry which is preliminary data.</text>
</comment>
<evidence type="ECO:0000313" key="11">
    <source>
        <dbReference type="Proteomes" id="UP000630445"/>
    </source>
</evidence>
<keyword evidence="8" id="KW-0732">Signal</keyword>
<dbReference type="EMBL" id="JACBAF010002249">
    <property type="protein sequence ID" value="KAF7161229.1"/>
    <property type="molecule type" value="Genomic_DNA"/>
</dbReference>
<protein>
    <recommendedName>
        <fullName evidence="12">Cytochrome P450</fullName>
    </recommendedName>
</protein>
<evidence type="ECO:0000256" key="1">
    <source>
        <dbReference type="ARBA" id="ARBA00001971"/>
    </source>
</evidence>
<feature type="chain" id="PRO_5036430952" description="Cytochrome P450" evidence="8">
    <location>
        <begin position="24"/>
        <end position="521"/>
    </location>
</feature>
<sequence length="521" mass="58019">MSLPIAAVAIISIVSLLSHVCWSLFSGPLARVPGPKSFALTKWRIAYEDYKGTRTRTIHRLHQEYGPAVRVGPNEVSFNSLAALRQIYGAGSAFGRPESFYRVFNAFGQPHMFTFHSSAEHGARKKLMSLMYSKSNVLKSPVSDSVQAKVQQFIDLIESDPQTASSLDKSLHYFSLDNITWMVYGDCAGATAALTGRASDRHVLSDIGQPTARRYTWFQIHLPHYTRWAMSCGSYGKSVLSLVGLLPGKTPLAYSGLQDYALATFTACRGDENDGLLKKLLNEQAKANSVGKGSSLSDLEIAAECADHLDAGLKTTSDTLMFALWVLSLPGHEQYQQRLAAEVDSARRQSTADNESLIIPADLCDRLPFLDAVVKETLRLYAPIPGSQPRTSTRDMTVDGHLIPAGTVVSCQAYSLHRNPDVFRHPYKFNPDRWLAGDAEVAEMRRWWWPFSSGGRMCLGMHLALAEIKTLLVAIYQRYSTTTDPEFQRMSPTATSRFELVHDESLPIEEGKELRIEYKRR</sequence>
<dbReference type="InterPro" id="IPR017972">
    <property type="entry name" value="Cyt_P450_CS"/>
</dbReference>
<evidence type="ECO:0000256" key="2">
    <source>
        <dbReference type="ARBA" id="ARBA00010617"/>
    </source>
</evidence>
<reference evidence="9" key="1">
    <citation type="submission" date="2020-06" db="EMBL/GenBank/DDBJ databases">
        <title>Draft genome sequences of strains closely related to Aspergillus parafelis and Aspergillus hiratsukae.</title>
        <authorList>
            <person name="Dos Santos R.A.C."/>
            <person name="Rivero-Menendez O."/>
            <person name="Steenwyk J.L."/>
            <person name="Mead M.E."/>
            <person name="Goldman G.H."/>
            <person name="Alastruey-Izquierdo A."/>
            <person name="Rokas A."/>
        </authorList>
    </citation>
    <scope>NUCLEOTIDE SEQUENCE</scope>
    <source>
        <strain evidence="9">CNM-CM5793</strain>
        <strain evidence="10">CNM-CM6106</strain>
    </source>
</reference>
<evidence type="ECO:0000256" key="6">
    <source>
        <dbReference type="PIRSR" id="PIRSR602403-1"/>
    </source>
</evidence>
<dbReference type="InterPro" id="IPR036396">
    <property type="entry name" value="Cyt_P450_sf"/>
</dbReference>
<dbReference type="Pfam" id="PF00067">
    <property type="entry name" value="p450"/>
    <property type="match status" value="1"/>
</dbReference>
<evidence type="ECO:0000313" key="9">
    <source>
        <dbReference type="EMBL" id="KAF7116309.1"/>
    </source>
</evidence>
<dbReference type="EMBL" id="JACBAD010002104">
    <property type="protein sequence ID" value="KAF7116309.1"/>
    <property type="molecule type" value="Genomic_DNA"/>
</dbReference>
<dbReference type="GO" id="GO:0004497">
    <property type="term" value="F:monooxygenase activity"/>
    <property type="evidence" value="ECO:0007669"/>
    <property type="project" value="UniProtKB-KW"/>
</dbReference>
<keyword evidence="6 7" id="KW-0349">Heme</keyword>
<dbReference type="SUPFAM" id="SSF48264">
    <property type="entry name" value="Cytochrome P450"/>
    <property type="match status" value="1"/>
</dbReference>
<accession>A0A8H6P498</accession>
<evidence type="ECO:0000313" key="10">
    <source>
        <dbReference type="EMBL" id="KAF7161229.1"/>
    </source>
</evidence>
<name>A0A8H6P498_9EURO</name>
<keyword evidence="7" id="KW-0503">Monooxygenase</keyword>
<dbReference type="Proteomes" id="UP000662466">
    <property type="component" value="Unassembled WGS sequence"/>
</dbReference>
<keyword evidence="4 7" id="KW-0560">Oxidoreductase</keyword>
<feature type="binding site" description="axial binding residue" evidence="6">
    <location>
        <position position="458"/>
    </location>
    <ligand>
        <name>heme</name>
        <dbReference type="ChEBI" id="CHEBI:30413"/>
    </ligand>
    <ligandPart>
        <name>Fe</name>
        <dbReference type="ChEBI" id="CHEBI:18248"/>
    </ligandPart>
</feature>
<keyword evidence="3 6" id="KW-0479">Metal-binding</keyword>
<dbReference type="PANTHER" id="PTHR24305:SF164">
    <property type="entry name" value="P450, PUTATIVE (EUROFUNG)-RELATED"/>
    <property type="match status" value="1"/>
</dbReference>
<gene>
    <name evidence="9" type="ORF">CNMCM5793_004475</name>
    <name evidence="10" type="ORF">CNMCM6106_008564</name>
</gene>
<comment type="similarity">
    <text evidence="2 7">Belongs to the cytochrome P450 family.</text>
</comment>
<dbReference type="Proteomes" id="UP000630445">
    <property type="component" value="Unassembled WGS sequence"/>
</dbReference>
<dbReference type="PRINTS" id="PR00465">
    <property type="entry name" value="EP450IV"/>
</dbReference>
<evidence type="ECO:0000256" key="7">
    <source>
        <dbReference type="RuleBase" id="RU000461"/>
    </source>
</evidence>
<dbReference type="InterPro" id="IPR050121">
    <property type="entry name" value="Cytochrome_P450_monoxygenase"/>
</dbReference>
<dbReference type="CDD" id="cd11059">
    <property type="entry name" value="CYP_fungal"/>
    <property type="match status" value="1"/>
</dbReference>
<dbReference type="AlphaFoldDB" id="A0A8H6P498"/>
<dbReference type="PANTHER" id="PTHR24305">
    <property type="entry name" value="CYTOCHROME P450"/>
    <property type="match status" value="1"/>
</dbReference>
<evidence type="ECO:0008006" key="12">
    <source>
        <dbReference type="Google" id="ProtNLM"/>
    </source>
</evidence>
<evidence type="ECO:0000256" key="8">
    <source>
        <dbReference type="SAM" id="SignalP"/>
    </source>
</evidence>
<dbReference type="PROSITE" id="PS00086">
    <property type="entry name" value="CYTOCHROME_P450"/>
    <property type="match status" value="1"/>
</dbReference>
<dbReference type="InterPro" id="IPR002403">
    <property type="entry name" value="Cyt_P450_E_grp-IV"/>
</dbReference>
<proteinExistence type="inferred from homology"/>
<dbReference type="Gene3D" id="1.10.630.10">
    <property type="entry name" value="Cytochrome P450"/>
    <property type="match status" value="1"/>
</dbReference>
<comment type="cofactor">
    <cofactor evidence="1 6">
        <name>heme</name>
        <dbReference type="ChEBI" id="CHEBI:30413"/>
    </cofactor>
</comment>